<dbReference type="EnsemblPlants" id="KQK06165">
    <property type="protein sequence ID" value="KQK06165"/>
    <property type="gene ID" value="BRADI_2g24920v3"/>
</dbReference>
<dbReference type="EMBL" id="CM000881">
    <property type="protein sequence ID" value="KQK06165.1"/>
    <property type="molecule type" value="Genomic_DNA"/>
</dbReference>
<dbReference type="Gramene" id="KQK06165">
    <property type="protein sequence ID" value="KQK06165"/>
    <property type="gene ID" value="BRADI_2g24920v3"/>
</dbReference>
<dbReference type="Proteomes" id="UP000008810">
    <property type="component" value="Chromosome 2"/>
</dbReference>
<gene>
    <name evidence="2" type="ORF">BRADI_2g24920v3</name>
</gene>
<feature type="domain" description="Protein kinase" evidence="1">
    <location>
        <begin position="1"/>
        <end position="154"/>
    </location>
</feature>
<evidence type="ECO:0000259" key="1">
    <source>
        <dbReference type="PROSITE" id="PS50011"/>
    </source>
</evidence>
<dbReference type="GO" id="GO:0005524">
    <property type="term" value="F:ATP binding"/>
    <property type="evidence" value="ECO:0007669"/>
    <property type="project" value="InterPro"/>
</dbReference>
<keyword evidence="4" id="KW-1185">Reference proteome</keyword>
<evidence type="ECO:0000313" key="4">
    <source>
        <dbReference type="Proteomes" id="UP000008810"/>
    </source>
</evidence>
<name>I1HJ92_BRADI</name>
<reference evidence="2" key="2">
    <citation type="submission" date="2017-06" db="EMBL/GenBank/DDBJ databases">
        <title>WGS assembly of Brachypodium distachyon.</title>
        <authorList>
            <consortium name="The International Brachypodium Initiative"/>
            <person name="Lucas S."/>
            <person name="Harmon-Smith M."/>
            <person name="Lail K."/>
            <person name="Tice H."/>
            <person name="Grimwood J."/>
            <person name="Bruce D."/>
            <person name="Barry K."/>
            <person name="Shu S."/>
            <person name="Lindquist E."/>
            <person name="Wang M."/>
            <person name="Pitluck S."/>
            <person name="Vogel J.P."/>
            <person name="Garvin D.F."/>
            <person name="Mockler T.C."/>
            <person name="Schmutz J."/>
            <person name="Rokhsar D."/>
            <person name="Bevan M.W."/>
        </authorList>
    </citation>
    <scope>NUCLEOTIDE SEQUENCE</scope>
    <source>
        <strain evidence="2">Bd21</strain>
    </source>
</reference>
<dbReference type="InterPro" id="IPR046959">
    <property type="entry name" value="PRK1-6/SRF4-like"/>
</dbReference>
<dbReference type="InParanoid" id="I1HJ92"/>
<dbReference type="OrthoDB" id="4062651at2759"/>
<dbReference type="InterPro" id="IPR011009">
    <property type="entry name" value="Kinase-like_dom_sf"/>
</dbReference>
<dbReference type="InterPro" id="IPR000719">
    <property type="entry name" value="Prot_kinase_dom"/>
</dbReference>
<reference evidence="3" key="3">
    <citation type="submission" date="2018-08" db="UniProtKB">
        <authorList>
            <consortium name="EnsemblPlants"/>
        </authorList>
    </citation>
    <scope>IDENTIFICATION</scope>
    <source>
        <strain evidence="3">cv. Bd21</strain>
    </source>
</reference>
<dbReference type="Pfam" id="PF00069">
    <property type="entry name" value="Pkinase"/>
    <property type="match status" value="1"/>
</dbReference>
<dbReference type="Gene3D" id="1.10.510.10">
    <property type="entry name" value="Transferase(Phosphotransferase) domain 1"/>
    <property type="match status" value="1"/>
</dbReference>
<dbReference type="PROSITE" id="PS50011">
    <property type="entry name" value="PROTEIN_KINASE_DOM"/>
    <property type="match status" value="1"/>
</dbReference>
<protein>
    <recommendedName>
        <fullName evidence="1">Protein kinase domain-containing protein</fullName>
    </recommendedName>
</protein>
<dbReference type="PANTHER" id="PTHR48007:SF39">
    <property type="entry name" value="PROTEIN KINASE DOMAIN-CONTAINING PROTEIN"/>
    <property type="match status" value="1"/>
</dbReference>
<dbReference type="AlphaFoldDB" id="I1HJ92"/>
<dbReference type="PANTHER" id="PTHR48007">
    <property type="entry name" value="LEUCINE-RICH REPEAT RECEPTOR-LIKE PROTEIN KINASE PXC1"/>
    <property type="match status" value="1"/>
</dbReference>
<reference evidence="2 3" key="1">
    <citation type="journal article" date="2010" name="Nature">
        <title>Genome sequencing and analysis of the model grass Brachypodium distachyon.</title>
        <authorList>
            <consortium name="International Brachypodium Initiative"/>
        </authorList>
    </citation>
    <scope>NUCLEOTIDE SEQUENCE [LARGE SCALE GENOMIC DNA]</scope>
    <source>
        <strain evidence="2 3">Bd21</strain>
    </source>
</reference>
<evidence type="ECO:0000313" key="3">
    <source>
        <dbReference type="EnsemblPlants" id="KQK06165"/>
    </source>
</evidence>
<accession>I1HJ92</accession>
<organism evidence="3">
    <name type="scientific">Brachypodium distachyon</name>
    <name type="common">Purple false brome</name>
    <name type="synonym">Trachynia distachya</name>
    <dbReference type="NCBI Taxonomy" id="15368"/>
    <lineage>
        <taxon>Eukaryota</taxon>
        <taxon>Viridiplantae</taxon>
        <taxon>Streptophyta</taxon>
        <taxon>Embryophyta</taxon>
        <taxon>Tracheophyta</taxon>
        <taxon>Spermatophyta</taxon>
        <taxon>Magnoliopsida</taxon>
        <taxon>Liliopsida</taxon>
        <taxon>Poales</taxon>
        <taxon>Poaceae</taxon>
        <taxon>BOP clade</taxon>
        <taxon>Pooideae</taxon>
        <taxon>Stipodae</taxon>
        <taxon>Brachypodieae</taxon>
        <taxon>Brachypodium</taxon>
    </lineage>
</organism>
<proteinExistence type="predicted"/>
<dbReference type="HOGENOM" id="CLU_1130421_0_0_1"/>
<dbReference type="eggNOG" id="ENOG502QTF1">
    <property type="taxonomic scope" value="Eukaryota"/>
</dbReference>
<evidence type="ECO:0000313" key="2">
    <source>
        <dbReference type="EMBL" id="KQK06165.1"/>
    </source>
</evidence>
<dbReference type="SUPFAM" id="SSF56112">
    <property type="entry name" value="Protein kinase-like (PK-like)"/>
    <property type="match status" value="1"/>
</dbReference>
<sequence length="246" mass="27188">MKIVEDIAFGLLHLHQHSSAGIVHGNLKPSNVLLRPDCESSLTDYGLVPALLHSSPSASLLYRAPETRFASSAIGGFTAASDVYSFGVLLTGRTPFQELLQADDIPAWVRAARDEETAATESRGDLAARPRPMASAARRRSWTRWLQQKCRPAVTSKIMTKAGQKASVTGHVLWQQLHACSLQGRITIVRRRPRTGKIGFRRGSSSHCFSFRGSTGPAGHYRGFWFCDWFGNLNVYARALQEETLH</sequence>
<dbReference type="GO" id="GO:0004672">
    <property type="term" value="F:protein kinase activity"/>
    <property type="evidence" value="ECO:0007669"/>
    <property type="project" value="InterPro"/>
</dbReference>